<evidence type="ECO:0000313" key="3">
    <source>
        <dbReference type="EMBL" id="RNL61902.1"/>
    </source>
</evidence>
<dbReference type="Pfam" id="PF17892">
    <property type="entry name" value="Cadherin_5"/>
    <property type="match status" value="1"/>
</dbReference>
<protein>
    <submittedName>
        <fullName evidence="3">Tandem-95 repeat protein</fullName>
    </submittedName>
</protein>
<dbReference type="InterPro" id="IPR041690">
    <property type="entry name" value="Cadherin_5"/>
</dbReference>
<dbReference type="AlphaFoldDB" id="A0A3N0CEM8"/>
<dbReference type="OrthoDB" id="251941at2"/>
<proteinExistence type="predicted"/>
<accession>A0A3N0CEM8</accession>
<evidence type="ECO:0000259" key="2">
    <source>
        <dbReference type="Pfam" id="PF17892"/>
    </source>
</evidence>
<dbReference type="RefSeq" id="WP_123227196.1">
    <property type="nucleotide sequence ID" value="NZ_RJSE01000007.1"/>
</dbReference>
<evidence type="ECO:0000313" key="4">
    <source>
        <dbReference type="Proteomes" id="UP000267128"/>
    </source>
</evidence>
<evidence type="ECO:0000256" key="1">
    <source>
        <dbReference type="SAM" id="SignalP"/>
    </source>
</evidence>
<feature type="signal peptide" evidence="1">
    <location>
        <begin position="1"/>
        <end position="29"/>
    </location>
</feature>
<comment type="caution">
    <text evidence="3">The sequence shown here is derived from an EMBL/GenBank/DDBJ whole genome shotgun (WGS) entry which is preliminary data.</text>
</comment>
<keyword evidence="4" id="KW-1185">Reference proteome</keyword>
<dbReference type="EMBL" id="RJSE01000007">
    <property type="protein sequence ID" value="RNL61902.1"/>
    <property type="molecule type" value="Genomic_DNA"/>
</dbReference>
<sequence length="835" mass="85938">MPVRRLVSALAGVLVIGAVTVAPTTPAVAASPVAESDQFSILENETLLIPFDQLLQNDYDLDDDTLSVTGVQGAVNGQLTFETGRVIFRPTLDFHGAAQFQYLVSDGDVTELGLVQIDIADAPDCGHLTGALDGAAIVSGSWPRCADDSSTLDAHAEQSLIPTALPEINGSVALMTTGLAASAATPGGPDTGEVWGSVGVTEGHGLARDVSTYKLTVDVPDDKNCLSFDYVIGSDEFVPEPGFSPAADGFVAQLDSDDWSQSGSGADGLGGQDAFVVDSLGTGSPLLAPAQWTGDPNGTGYAGLTGLRTATVGVTPGVHHLYLSVFDGPLSANADAEVDTGVFLDNLRLHADEHGCASRINALPTAVNDSLLAYVDTSNPLALTANDTDPDGNSLQAVAITVAPEHGTATCAHGSCRYTPAPGYTGPDTLTYRMTDGRGGYDTATAEIEVVANPVAGIDPTGMTSTSVSAVVTRLSGDLAVGEQIQLLVGPTEATQVVVDTDTSDAAGLVQLSHTPTQAGTFLVSLRSVSNPDVLVPLGSVSYDPDPVASVTVEGPQFVRCDGSASYQVRAKRQSGAPVTTGQVALEASWLPDPTTNTVFSTGEFSAAGVATVVFTPGTCGPFEVTFSRGSASLVRTVVATPSVVTAVGITAPRTVVWPAVPTVKGTLTGTDVDLTTALTELRRGPTNPPVPVLAGGLVPTTAGAVSRVLPRPSARAFYRWWVPAYARGSATVAIDVRPLVSMAARKSARKVVVTGRTTPARAGTPVLLQRRIGTGAWRTVARTRTRTATLALTVAAGASYRFVVKATRKGASYRVLIPADAGRVPATSAVRKVR</sequence>
<dbReference type="NCBIfam" id="NF012211">
    <property type="entry name" value="tand_rpt_95"/>
    <property type="match status" value="2"/>
</dbReference>
<dbReference type="Proteomes" id="UP000267128">
    <property type="component" value="Unassembled WGS sequence"/>
</dbReference>
<reference evidence="3 4" key="1">
    <citation type="submission" date="2018-11" db="EMBL/GenBank/DDBJ databases">
        <authorList>
            <person name="Li F."/>
        </authorList>
    </citation>
    <scope>NUCLEOTIDE SEQUENCE [LARGE SCALE GENOMIC DNA]</scope>
    <source>
        <strain evidence="3 4">Gsoil 097</strain>
    </source>
</reference>
<feature type="chain" id="PRO_5018304265" evidence="1">
    <location>
        <begin position="30"/>
        <end position="835"/>
    </location>
</feature>
<keyword evidence="1" id="KW-0732">Signal</keyword>
<feature type="domain" description="Cadherin-like" evidence="2">
    <location>
        <begin position="30"/>
        <end position="110"/>
    </location>
</feature>
<dbReference type="Pfam" id="PF17963">
    <property type="entry name" value="Big_9"/>
    <property type="match status" value="1"/>
</dbReference>
<name>A0A3N0CEM8_9ACTN</name>
<organism evidence="3 4">
    <name type="scientific">Nocardioides marmoriginsengisoli</name>
    <dbReference type="NCBI Taxonomy" id="661483"/>
    <lineage>
        <taxon>Bacteria</taxon>
        <taxon>Bacillati</taxon>
        <taxon>Actinomycetota</taxon>
        <taxon>Actinomycetes</taxon>
        <taxon>Propionibacteriales</taxon>
        <taxon>Nocardioidaceae</taxon>
        <taxon>Nocardioides</taxon>
    </lineage>
</organism>
<dbReference type="Gene3D" id="2.60.40.2810">
    <property type="match status" value="2"/>
</dbReference>
<gene>
    <name evidence="3" type="ORF">EFK50_08695</name>
</gene>